<proteinExistence type="predicted"/>
<feature type="compositionally biased region" description="Basic residues" evidence="1">
    <location>
        <begin position="44"/>
        <end position="66"/>
    </location>
</feature>
<evidence type="ECO:0000256" key="1">
    <source>
        <dbReference type="SAM" id="MobiDB-lite"/>
    </source>
</evidence>
<evidence type="ECO:0000313" key="2">
    <source>
        <dbReference type="EMBL" id="CAA9469013.1"/>
    </source>
</evidence>
<feature type="region of interest" description="Disordered" evidence="1">
    <location>
        <begin position="28"/>
        <end position="162"/>
    </location>
</feature>
<dbReference type="EMBL" id="CADCVK010000107">
    <property type="protein sequence ID" value="CAA9469013.1"/>
    <property type="molecule type" value="Genomic_DNA"/>
</dbReference>
<name>A0A6J4RCH6_9ACTN</name>
<organism evidence="2">
    <name type="scientific">uncultured Rubrobacteraceae bacterium</name>
    <dbReference type="NCBI Taxonomy" id="349277"/>
    <lineage>
        <taxon>Bacteria</taxon>
        <taxon>Bacillati</taxon>
        <taxon>Actinomycetota</taxon>
        <taxon>Rubrobacteria</taxon>
        <taxon>Rubrobacterales</taxon>
        <taxon>Rubrobacteraceae</taxon>
        <taxon>environmental samples</taxon>
    </lineage>
</organism>
<accession>A0A6J4RCH6</accession>
<sequence>VRVQNHRAVGRGGDLALALPRALRHVRRRPVLRPRPPRPPLQLPRRHRPRRRARRLLLLWRRRHGAGRPQARPLRRRRPRRRPRHAAGPHRAGPRPGLRARRPPLRPAGLLAPGFSSHRRRLQPKGHQGLRGRRLRGGPPFRRPRHGVVADEASGGARRRFL</sequence>
<feature type="compositionally biased region" description="Basic residues" evidence="1">
    <location>
        <begin position="117"/>
        <end position="146"/>
    </location>
</feature>
<feature type="non-terminal residue" evidence="2">
    <location>
        <position position="162"/>
    </location>
</feature>
<dbReference type="AlphaFoldDB" id="A0A6J4RCH6"/>
<feature type="compositionally biased region" description="Basic residues" evidence="1">
    <location>
        <begin position="73"/>
        <end position="88"/>
    </location>
</feature>
<feature type="non-terminal residue" evidence="2">
    <location>
        <position position="1"/>
    </location>
</feature>
<gene>
    <name evidence="2" type="ORF">AVDCRST_MAG12-601</name>
</gene>
<reference evidence="2" key="1">
    <citation type="submission" date="2020-02" db="EMBL/GenBank/DDBJ databases">
        <authorList>
            <person name="Meier V. D."/>
        </authorList>
    </citation>
    <scope>NUCLEOTIDE SEQUENCE</scope>
    <source>
        <strain evidence="2">AVDCRST_MAG12</strain>
    </source>
</reference>
<protein>
    <submittedName>
        <fullName evidence="2">Uncharacterized protein</fullName>
    </submittedName>
</protein>